<dbReference type="EMBL" id="CAEZZP010000107">
    <property type="protein sequence ID" value="CAB4780708.1"/>
    <property type="molecule type" value="Genomic_DNA"/>
</dbReference>
<sequence>MLKILIRIAISVVVVVGLVYGGILLYTKVINPPEGKLNEDDLSAIVSDSSAAPSTDTESSTAPTPTPTQDAGITGTWLATSESTVGYRVKEVLGGVDTEGVGRTNQVNGSLTIQETTLLSTVFEIDIASIKSDSSKRDSQFTGNIMDAATYPTATFRLLTPIDLGSVPSDNQNIVATAEGELTLHGVTQLVSFDVTAKIANGIIGVLGSIDITFADYGIANPSNAFVTTGDTGLLEFVLAFQKD</sequence>
<dbReference type="EMBL" id="CAFAAL010000279">
    <property type="protein sequence ID" value="CAB4822894.1"/>
    <property type="molecule type" value="Genomic_DNA"/>
</dbReference>
<keyword evidence="2" id="KW-0472">Membrane</keyword>
<evidence type="ECO:0000313" key="6">
    <source>
        <dbReference type="EMBL" id="CAB4822894.1"/>
    </source>
</evidence>
<dbReference type="PANTHER" id="PTHR34406">
    <property type="entry name" value="PROTEIN YCEI"/>
    <property type="match status" value="1"/>
</dbReference>
<dbReference type="EMBL" id="CAEZYH010000010">
    <property type="protein sequence ID" value="CAB4712060.1"/>
    <property type="molecule type" value="Genomic_DNA"/>
</dbReference>
<feature type="domain" description="Lipid/polyisoprenoid-binding YceI-like" evidence="3">
    <location>
        <begin position="76"/>
        <end position="242"/>
    </location>
</feature>
<dbReference type="EMBL" id="CAFBLJ010000157">
    <property type="protein sequence ID" value="CAB4882928.1"/>
    <property type="molecule type" value="Genomic_DNA"/>
</dbReference>
<evidence type="ECO:0000256" key="2">
    <source>
        <dbReference type="SAM" id="Phobius"/>
    </source>
</evidence>
<dbReference type="AlphaFoldDB" id="A0A6J7EMJ2"/>
<evidence type="ECO:0000313" key="4">
    <source>
        <dbReference type="EMBL" id="CAB4712060.1"/>
    </source>
</evidence>
<feature type="region of interest" description="Disordered" evidence="1">
    <location>
        <begin position="47"/>
        <end position="74"/>
    </location>
</feature>
<dbReference type="SMART" id="SM00867">
    <property type="entry name" value="YceI"/>
    <property type="match status" value="1"/>
</dbReference>
<evidence type="ECO:0000259" key="3">
    <source>
        <dbReference type="SMART" id="SM00867"/>
    </source>
</evidence>
<proteinExistence type="predicted"/>
<keyword evidence="2" id="KW-0812">Transmembrane</keyword>
<dbReference type="Gene3D" id="2.40.128.110">
    <property type="entry name" value="Lipid/polyisoprenoid-binding, YceI-like"/>
    <property type="match status" value="1"/>
</dbReference>
<accession>A0A6J7EMJ2</accession>
<evidence type="ECO:0000313" key="7">
    <source>
        <dbReference type="EMBL" id="CAB4882928.1"/>
    </source>
</evidence>
<dbReference type="SUPFAM" id="SSF101874">
    <property type="entry name" value="YceI-like"/>
    <property type="match status" value="1"/>
</dbReference>
<dbReference type="InterPro" id="IPR036761">
    <property type="entry name" value="TTHA0802/YceI-like_sf"/>
</dbReference>
<name>A0A6J7EMJ2_9ZZZZ</name>
<organism evidence="7">
    <name type="scientific">freshwater metagenome</name>
    <dbReference type="NCBI Taxonomy" id="449393"/>
    <lineage>
        <taxon>unclassified sequences</taxon>
        <taxon>metagenomes</taxon>
        <taxon>ecological metagenomes</taxon>
    </lineage>
</organism>
<dbReference type="PANTHER" id="PTHR34406:SF1">
    <property type="entry name" value="PROTEIN YCEI"/>
    <property type="match status" value="1"/>
</dbReference>
<dbReference type="Pfam" id="PF04264">
    <property type="entry name" value="YceI"/>
    <property type="match status" value="1"/>
</dbReference>
<gene>
    <name evidence="4" type="ORF">UFOPK2658_00464</name>
    <name evidence="5" type="ORF">UFOPK2880_01425</name>
    <name evidence="6" type="ORF">UFOPK3004_01936</name>
    <name evidence="7" type="ORF">UFOPK3304_01821</name>
</gene>
<keyword evidence="2" id="KW-1133">Transmembrane helix</keyword>
<feature type="compositionally biased region" description="Low complexity" evidence="1">
    <location>
        <begin position="47"/>
        <end position="71"/>
    </location>
</feature>
<evidence type="ECO:0000256" key="1">
    <source>
        <dbReference type="SAM" id="MobiDB-lite"/>
    </source>
</evidence>
<feature type="transmembrane region" description="Helical" evidence="2">
    <location>
        <begin position="6"/>
        <end position="26"/>
    </location>
</feature>
<dbReference type="InterPro" id="IPR007372">
    <property type="entry name" value="Lipid/polyisoprenoid-bd_YceI"/>
</dbReference>
<protein>
    <submittedName>
        <fullName evidence="7">Unannotated protein</fullName>
    </submittedName>
</protein>
<evidence type="ECO:0000313" key="5">
    <source>
        <dbReference type="EMBL" id="CAB4780708.1"/>
    </source>
</evidence>
<reference evidence="7" key="1">
    <citation type="submission" date="2020-05" db="EMBL/GenBank/DDBJ databases">
        <authorList>
            <person name="Chiriac C."/>
            <person name="Salcher M."/>
            <person name="Ghai R."/>
            <person name="Kavagutti S V."/>
        </authorList>
    </citation>
    <scope>NUCLEOTIDE SEQUENCE</scope>
</reference>